<feature type="compositionally biased region" description="Low complexity" evidence="5">
    <location>
        <begin position="548"/>
        <end position="568"/>
    </location>
</feature>
<dbReference type="InterPro" id="IPR017452">
    <property type="entry name" value="GPCR_Rhodpsn_7TM"/>
</dbReference>
<feature type="transmembrane region" description="Helical" evidence="6">
    <location>
        <begin position="129"/>
        <end position="146"/>
    </location>
</feature>
<dbReference type="AlphaFoldDB" id="A0AAW0YZ33"/>
<evidence type="ECO:0000256" key="1">
    <source>
        <dbReference type="ARBA" id="ARBA00004141"/>
    </source>
</evidence>
<feature type="compositionally biased region" description="Acidic residues" evidence="5">
    <location>
        <begin position="776"/>
        <end position="788"/>
    </location>
</feature>
<accession>A0AAW0YZ33</accession>
<feature type="compositionally biased region" description="Polar residues" evidence="5">
    <location>
        <begin position="711"/>
        <end position="728"/>
    </location>
</feature>
<dbReference type="GO" id="GO:0004930">
    <property type="term" value="F:G protein-coupled receptor activity"/>
    <property type="evidence" value="ECO:0007669"/>
    <property type="project" value="TreeGrafter"/>
</dbReference>
<sequence>MSGLWTEVMGGLVGRDDTGMQIALADQDTRFEQDEWLVIVNIVILCFTIIGAATILLSMGYNEFVKGRPGTTRTRIVQALIICDFMLGVVGLISSSMSLSPEKRLMVHGTDACSGLGFLFVTLLWTEHLWTLTLAIATFMILIYPLHGVTLWLERRWYLLWAVVWVIAVTVAIIGYTVYGFFPTGGVCYYGDNAGLYSELIQFIPRAIVCAVISILYARLFVFLRRPDRIRTMQSNSSNGITYESVSEPDTPRRRSRFGSLLPDIFKRHQNGPAGDELNMRQLPDEPAELDGMILNGIESAKQPRRTTIDSAVQSPTAEIPPWERVELPPFQIDGERFGGPNSATATPSAPWSGWKGLGGKKRSVTGHNPPSSAPVSPPTRSHSRFGSHSSDNHPQQPSERVEPSIKSASGMQSDTPRFPTHYSPVMPTLPTEIVSSHSYSASGSASGSMSSGPSRHRRSSVLSTMVDPMSSSSPSPSQPISSGVVNPRHDWSPRYERQRLSIPTVVEGEVSTLTSQPPSVSVSRSNSAHNTPRLQPLPLSHPISPTRPRAPSESSSLRPLSPRASPRTHSVSDAEMGLSSRSGQGRDEEGDEDAWDLMKMLSEAPPGGGDDRFAPRDGEQFELVPESMASYLNRKTALLMLWFPLGYLFLFSVSLIRLIYDFAGRPPESLRAISRWLILSQGLLDAVIYGIVEWHTKRVVRKRVRKGTFSPRQSSTGNPTGSRSGNMTGMFKGLGSRFTGGGGVTSAGGGSGLVSAVGSRYPRGGSAMNSRIDREVDETEGEEGVDVEMDRDNSQKASSEDTTTTTATTTAVGSSTRAGGGSSSTAGTGDDKEKGVRFEEDELGKPIP</sequence>
<keyword evidence="3 6" id="KW-1133">Transmembrane helix</keyword>
<dbReference type="GO" id="GO:0007189">
    <property type="term" value="P:adenylate cyclase-activating G protein-coupled receptor signaling pathway"/>
    <property type="evidence" value="ECO:0007669"/>
    <property type="project" value="TreeGrafter"/>
</dbReference>
<evidence type="ECO:0000313" key="8">
    <source>
        <dbReference type="EMBL" id="KAK8847503.1"/>
    </source>
</evidence>
<evidence type="ECO:0000256" key="5">
    <source>
        <dbReference type="SAM" id="MobiDB-lite"/>
    </source>
</evidence>
<feature type="compositionally biased region" description="Basic and acidic residues" evidence="5">
    <location>
        <begin position="830"/>
        <end position="839"/>
    </location>
</feature>
<gene>
    <name evidence="8" type="ORF">IAR55_005361</name>
</gene>
<feature type="transmembrane region" description="Helical" evidence="6">
    <location>
        <begin position="202"/>
        <end position="224"/>
    </location>
</feature>
<evidence type="ECO:0000259" key="7">
    <source>
        <dbReference type="PROSITE" id="PS50262"/>
    </source>
</evidence>
<feature type="transmembrane region" description="Helical" evidence="6">
    <location>
        <begin position="673"/>
        <end position="693"/>
    </location>
</feature>
<feature type="transmembrane region" description="Helical" evidence="6">
    <location>
        <begin position="36"/>
        <end position="56"/>
    </location>
</feature>
<evidence type="ECO:0000256" key="2">
    <source>
        <dbReference type="ARBA" id="ARBA00022692"/>
    </source>
</evidence>
<feature type="compositionally biased region" description="Polar residues" evidence="5">
    <location>
        <begin position="407"/>
        <end position="416"/>
    </location>
</feature>
<feature type="region of interest" description="Disordered" evidence="5">
    <location>
        <begin position="708"/>
        <end position="730"/>
    </location>
</feature>
<comment type="subcellular location">
    <subcellularLocation>
        <location evidence="1">Membrane</location>
        <topology evidence="1">Multi-pass membrane protein</topology>
    </subcellularLocation>
</comment>
<feature type="transmembrane region" description="Helical" evidence="6">
    <location>
        <begin position="638"/>
        <end position="661"/>
    </location>
</feature>
<feature type="compositionally biased region" description="Low complexity" evidence="5">
    <location>
        <begin position="469"/>
        <end position="483"/>
    </location>
</feature>
<evidence type="ECO:0000256" key="4">
    <source>
        <dbReference type="ARBA" id="ARBA00023136"/>
    </source>
</evidence>
<dbReference type="CDD" id="cd00637">
    <property type="entry name" value="7tm_classA_rhodopsin-like"/>
    <property type="match status" value="1"/>
</dbReference>
<keyword evidence="2 6" id="KW-0812">Transmembrane</keyword>
<feature type="region of interest" description="Disordered" evidence="5">
    <location>
        <begin position="761"/>
        <end position="849"/>
    </location>
</feature>
<dbReference type="SUPFAM" id="SSF81321">
    <property type="entry name" value="Family A G protein-coupled receptor-like"/>
    <property type="match status" value="1"/>
</dbReference>
<dbReference type="PANTHER" id="PTHR23112">
    <property type="entry name" value="G PROTEIN-COUPLED RECEPTOR 157-RELATED"/>
    <property type="match status" value="1"/>
</dbReference>
<organism evidence="8 9">
    <name type="scientific">Kwoniella newhampshirensis</name>
    <dbReference type="NCBI Taxonomy" id="1651941"/>
    <lineage>
        <taxon>Eukaryota</taxon>
        <taxon>Fungi</taxon>
        <taxon>Dikarya</taxon>
        <taxon>Basidiomycota</taxon>
        <taxon>Agaricomycotina</taxon>
        <taxon>Tremellomycetes</taxon>
        <taxon>Tremellales</taxon>
        <taxon>Cryptococcaceae</taxon>
        <taxon>Kwoniella</taxon>
    </lineage>
</organism>
<feature type="domain" description="G-protein coupled receptors family 1 profile" evidence="7">
    <location>
        <begin position="51"/>
        <end position="257"/>
    </location>
</feature>
<dbReference type="Gene3D" id="1.20.1070.10">
    <property type="entry name" value="Rhodopsin 7-helix transmembrane proteins"/>
    <property type="match status" value="1"/>
</dbReference>
<dbReference type="GeneID" id="92182619"/>
<reference evidence="8 9" key="1">
    <citation type="journal article" date="2024" name="bioRxiv">
        <title>Comparative genomics of Cryptococcus and Kwoniella reveals pathogenesis evolution and contrasting karyotype dynamics via intercentromeric recombination or chromosome fusion.</title>
        <authorList>
            <person name="Coelho M.A."/>
            <person name="David-Palma M."/>
            <person name="Shea T."/>
            <person name="Bowers K."/>
            <person name="McGinley-Smith S."/>
            <person name="Mohammad A.W."/>
            <person name="Gnirke A."/>
            <person name="Yurkov A.M."/>
            <person name="Nowrousian M."/>
            <person name="Sun S."/>
            <person name="Cuomo C.A."/>
            <person name="Heitman J."/>
        </authorList>
    </citation>
    <scope>NUCLEOTIDE SEQUENCE [LARGE SCALE GENOMIC DNA]</scope>
    <source>
        <strain evidence="8 9">CBS 13917</strain>
    </source>
</reference>
<feature type="region of interest" description="Disordered" evidence="5">
    <location>
        <begin position="299"/>
        <end position="497"/>
    </location>
</feature>
<feature type="region of interest" description="Disordered" evidence="5">
    <location>
        <begin position="510"/>
        <end position="592"/>
    </location>
</feature>
<keyword evidence="4 6" id="KW-0472">Membrane</keyword>
<keyword evidence="9" id="KW-1185">Reference proteome</keyword>
<feature type="transmembrane region" description="Helical" evidence="6">
    <location>
        <begin position="158"/>
        <end position="182"/>
    </location>
</feature>
<evidence type="ECO:0000313" key="9">
    <source>
        <dbReference type="Proteomes" id="UP001388673"/>
    </source>
</evidence>
<feature type="compositionally biased region" description="Polar residues" evidence="5">
    <location>
        <begin position="379"/>
        <end position="399"/>
    </location>
</feature>
<feature type="compositionally biased region" description="Low complexity" evidence="5">
    <location>
        <begin position="436"/>
        <end position="454"/>
    </location>
</feature>
<dbReference type="Pfam" id="PF11710">
    <property type="entry name" value="Git3"/>
    <property type="match status" value="1"/>
</dbReference>
<comment type="caution">
    <text evidence="8">The sequence shown here is derived from an EMBL/GenBank/DDBJ whole genome shotgun (WGS) entry which is preliminary data.</text>
</comment>
<evidence type="ECO:0000256" key="6">
    <source>
        <dbReference type="SAM" id="Phobius"/>
    </source>
</evidence>
<dbReference type="GO" id="GO:0005886">
    <property type="term" value="C:plasma membrane"/>
    <property type="evidence" value="ECO:0007669"/>
    <property type="project" value="TreeGrafter"/>
</dbReference>
<dbReference type="RefSeq" id="XP_066801021.1">
    <property type="nucleotide sequence ID" value="XM_066948453.1"/>
</dbReference>
<dbReference type="EMBL" id="JBCAWK010000010">
    <property type="protein sequence ID" value="KAK8847503.1"/>
    <property type="molecule type" value="Genomic_DNA"/>
</dbReference>
<dbReference type="KEGG" id="kne:92182619"/>
<dbReference type="InterPro" id="IPR023041">
    <property type="entry name" value="Glucose_rcpt_Git3-like_N"/>
</dbReference>
<dbReference type="PROSITE" id="PS50262">
    <property type="entry name" value="G_PROTEIN_RECEP_F1_2"/>
    <property type="match status" value="1"/>
</dbReference>
<evidence type="ECO:0000256" key="3">
    <source>
        <dbReference type="ARBA" id="ARBA00022989"/>
    </source>
</evidence>
<dbReference type="PANTHER" id="PTHR23112:SF0">
    <property type="entry name" value="TRANSMEMBRANE PROTEIN 116"/>
    <property type="match status" value="1"/>
</dbReference>
<dbReference type="Proteomes" id="UP001388673">
    <property type="component" value="Unassembled WGS sequence"/>
</dbReference>
<feature type="compositionally biased region" description="Polar residues" evidence="5">
    <location>
        <begin position="512"/>
        <end position="534"/>
    </location>
</feature>
<feature type="compositionally biased region" description="Low complexity" evidence="5">
    <location>
        <begin position="801"/>
        <end position="829"/>
    </location>
</feature>
<protein>
    <recommendedName>
        <fullName evidence="7">G-protein coupled receptors family 1 profile domain-containing protein</fullName>
    </recommendedName>
</protein>
<proteinExistence type="predicted"/>
<name>A0AAW0YZ33_9TREE</name>
<feature type="compositionally biased region" description="Basic and acidic residues" evidence="5">
    <location>
        <begin position="488"/>
        <end position="497"/>
    </location>
</feature>
<feature type="transmembrane region" description="Helical" evidence="6">
    <location>
        <begin position="76"/>
        <end position="93"/>
    </location>
</feature>